<name>A0A9N9GW25_9GLOM</name>
<protein>
    <submittedName>
        <fullName evidence="2">6453_t:CDS:1</fullName>
    </submittedName>
</protein>
<sequence>PLASSLGQSSVKDYFYSAEQDFLDNPLRIIYDTKINGQKKVNIPGLYVYCEVEGNRQSDIEVLELLQLHEEEIFNILPSSVIGIGITFVKSYQEPSIILYVNILPELSEQTIENFFAILQRPPEDIVICLLFDEDKLNNNAERSNNNNSSRNFGVEKEEDNRERENNSDGSKGENKDREDDPNGGKEYNKDNEGDSNESQRGNDENENGLNKNNKGKEKEGGGNDDDDGDPSDTNSNTMPYGAIYASANVHITPDNNNDNFGQAAYIQFKLRMRRLKSTNDELKSLKFEIFGIIFSGGEMLSSKIPNLKGEGYYPVKAEVILEPRQDDQKKKLSRLITSIDLNSPSGEMNVIRNRTETNNVGTTAGVNGINPNLTVNLNKEITINEKVSSVRITNPNLGFPNILWEHDLGNEERRLPVYSEAPLHTACIGYKDVKNFEVKATLTLEYNEHFISGLIKIIPFRRVIKLPKRLKFSFSIIIAENQIQNIFRKNGPVYYCSPEALQADRDNNFEDLSENDLENSGIISSQEIKKLNLKK</sequence>
<evidence type="ECO:0000313" key="3">
    <source>
        <dbReference type="Proteomes" id="UP000789342"/>
    </source>
</evidence>
<proteinExistence type="predicted"/>
<reference evidence="2" key="1">
    <citation type="submission" date="2021-06" db="EMBL/GenBank/DDBJ databases">
        <authorList>
            <person name="Kallberg Y."/>
            <person name="Tangrot J."/>
            <person name="Rosling A."/>
        </authorList>
    </citation>
    <scope>NUCLEOTIDE SEQUENCE</scope>
    <source>
        <strain evidence="2">CL551</strain>
    </source>
</reference>
<feature type="non-terminal residue" evidence="2">
    <location>
        <position position="536"/>
    </location>
</feature>
<gene>
    <name evidence="2" type="ORF">AMORRO_LOCUS9414</name>
</gene>
<feature type="compositionally biased region" description="Basic and acidic residues" evidence="1">
    <location>
        <begin position="154"/>
        <end position="193"/>
    </location>
</feature>
<dbReference type="AlphaFoldDB" id="A0A9N9GW25"/>
<dbReference type="EMBL" id="CAJVPV010009147">
    <property type="protein sequence ID" value="CAG8638608.1"/>
    <property type="molecule type" value="Genomic_DNA"/>
</dbReference>
<dbReference type="Proteomes" id="UP000789342">
    <property type="component" value="Unassembled WGS sequence"/>
</dbReference>
<feature type="region of interest" description="Disordered" evidence="1">
    <location>
        <begin position="139"/>
        <end position="240"/>
    </location>
</feature>
<accession>A0A9N9GW25</accession>
<evidence type="ECO:0000313" key="2">
    <source>
        <dbReference type="EMBL" id="CAG8638608.1"/>
    </source>
</evidence>
<comment type="caution">
    <text evidence="2">The sequence shown here is derived from an EMBL/GenBank/DDBJ whole genome shotgun (WGS) entry which is preliminary data.</text>
</comment>
<evidence type="ECO:0000256" key="1">
    <source>
        <dbReference type="SAM" id="MobiDB-lite"/>
    </source>
</evidence>
<keyword evidence="3" id="KW-1185">Reference proteome</keyword>
<feature type="compositionally biased region" description="Low complexity" evidence="1">
    <location>
        <begin position="139"/>
        <end position="152"/>
    </location>
</feature>
<organism evidence="2 3">
    <name type="scientific">Acaulospora morrowiae</name>
    <dbReference type="NCBI Taxonomy" id="94023"/>
    <lineage>
        <taxon>Eukaryota</taxon>
        <taxon>Fungi</taxon>
        <taxon>Fungi incertae sedis</taxon>
        <taxon>Mucoromycota</taxon>
        <taxon>Glomeromycotina</taxon>
        <taxon>Glomeromycetes</taxon>
        <taxon>Diversisporales</taxon>
        <taxon>Acaulosporaceae</taxon>
        <taxon>Acaulospora</taxon>
    </lineage>
</organism>